<gene>
    <name evidence="2" type="ORF">I6H06_13255</name>
</gene>
<evidence type="ECO:0000313" key="2">
    <source>
        <dbReference type="EMBL" id="QPQ93241.1"/>
    </source>
</evidence>
<dbReference type="EMBL" id="CP065601">
    <property type="protein sequence ID" value="QPQ93241.1"/>
    <property type="molecule type" value="Genomic_DNA"/>
</dbReference>
<proteinExistence type="predicted"/>
<organism evidence="2 3">
    <name type="scientific">Burkholderia glumae</name>
    <name type="common">Pseudomonas glumae</name>
    <dbReference type="NCBI Taxonomy" id="337"/>
    <lineage>
        <taxon>Bacteria</taxon>
        <taxon>Pseudomonadati</taxon>
        <taxon>Pseudomonadota</taxon>
        <taxon>Betaproteobacteria</taxon>
        <taxon>Burkholderiales</taxon>
        <taxon>Burkholderiaceae</taxon>
        <taxon>Burkholderia</taxon>
    </lineage>
</organism>
<feature type="chain" id="PRO_5042822937" evidence="1">
    <location>
        <begin position="24"/>
        <end position="656"/>
    </location>
</feature>
<name>A0AAP9Y2C8_BURGL</name>
<dbReference type="GeneID" id="45698285"/>
<reference evidence="2 3" key="1">
    <citation type="submission" date="2020-12" db="EMBL/GenBank/DDBJ databases">
        <title>FDA dAtabase for Regulatory Grade micrObial Sequences (FDA-ARGOS): Supporting development and validation of Infectious Disease Dx tests.</title>
        <authorList>
            <person name="Minogue T."/>
            <person name="Wolcott M."/>
            <person name="Wasieloski L."/>
            <person name="Aguilar W."/>
            <person name="Moore D."/>
            <person name="Jaissle J."/>
            <person name="Tallon L."/>
            <person name="Sadzewicz L."/>
            <person name="Zhao X."/>
            <person name="Boylan J."/>
            <person name="Ott S."/>
            <person name="Bowen H."/>
            <person name="Vavikolanu K."/>
            <person name="Mehta A."/>
            <person name="Aluvathingal J."/>
            <person name="Nadendla S."/>
            <person name="Yan Y."/>
            <person name="Sichtig H."/>
        </authorList>
    </citation>
    <scope>NUCLEOTIDE SEQUENCE [LARGE SCALE GENOMIC DNA]</scope>
    <source>
        <strain evidence="2 3">FDAARGOS_949</strain>
    </source>
</reference>
<protein>
    <submittedName>
        <fullName evidence="2">Transporter</fullName>
    </submittedName>
</protein>
<dbReference type="InterPro" id="IPR011050">
    <property type="entry name" value="Pectin_lyase_fold/virulence"/>
</dbReference>
<dbReference type="Proteomes" id="UP000594892">
    <property type="component" value="Chromosome 2"/>
</dbReference>
<keyword evidence="1" id="KW-0732">Signal</keyword>
<evidence type="ECO:0000313" key="3">
    <source>
        <dbReference type="Proteomes" id="UP000594892"/>
    </source>
</evidence>
<dbReference type="AlphaFoldDB" id="A0AAP9Y2C8"/>
<dbReference type="RefSeq" id="WP_015876018.1">
    <property type="nucleotide sequence ID" value="NZ_CP033641.1"/>
</dbReference>
<evidence type="ECO:0000256" key="1">
    <source>
        <dbReference type="SAM" id="SignalP"/>
    </source>
</evidence>
<dbReference type="InterPro" id="IPR012334">
    <property type="entry name" value="Pectin_lyas_fold"/>
</dbReference>
<dbReference type="SUPFAM" id="SSF51126">
    <property type="entry name" value="Pectin lyase-like"/>
    <property type="match status" value="1"/>
</dbReference>
<sequence>MNRIFKTLLLAVSLVAVCAPHLAMGQFVPGQVLTAEQLNTAFSRVAANALPVAGGTLTGPLNGTTASFATGNFSTGNFATLTSTGSVSFSTPLSFASGGTGATTALGATGNLQFQASLSGAGGRSVASKLSDVVSILDFPGCDKTGVADSTACIQAALNSGAKTVYIPAGQYRESGLVLPQTVGFTLYGDGPNSVLIQTGGSISYPAIAGAFTFDSHSTIRDLKFDGTAGTANTLDTTFAQTLDLLNLAFNNVPAGYSSIKIDGNPTTSVYMHDVRLKNIRIYSTTAGKAGIELGAFASDSTIDGFIMNGGFVVNYCIYANPGAQTTMIQNSHPYNASINVVRLAGNNNDFGFFGNTIDNALGDVLYIKNSAYTRIASTWIESINSLQRGLVLDGSSNNTAMGLGCQTYGVTNATSCVAEINGAAGNQIFGAQLDSASNYSAPFNLTGSGSFYQSVNSGNSLSSMSAAAGSSPALAAIGSDATIPVTLSPKGGGAVQMKLSNSATASFYSDTASELAVEAYNTASAGTKFNINLTKYGGRLLVGGTDDGTNKLQVGGSAAVYGNLAATGTGAMPLYSTSGAAANAPHMVKGTATLASGAATVTLSGAAAYTSSTSYACTATDTTATNAVRISQTSGTSFALSGTGTDVVQFVCTGT</sequence>
<dbReference type="Gene3D" id="2.160.20.10">
    <property type="entry name" value="Single-stranded right-handed beta-helix, Pectin lyase-like"/>
    <property type="match status" value="1"/>
</dbReference>
<feature type="signal peptide" evidence="1">
    <location>
        <begin position="1"/>
        <end position="23"/>
    </location>
</feature>
<accession>A0AAP9Y2C8</accession>